<gene>
    <name evidence="14" type="ORF">EYG76_03210</name>
</gene>
<proteinExistence type="inferred from homology"/>
<dbReference type="SUPFAM" id="SSF46785">
    <property type="entry name" value="Winged helix' DNA-binding domain"/>
    <property type="match status" value="1"/>
</dbReference>
<dbReference type="InterPro" id="IPR030484">
    <property type="entry name" value="Rio2"/>
</dbReference>
<dbReference type="PANTHER" id="PTHR45852">
    <property type="entry name" value="SER/THR-PROTEIN KINASE RIO2"/>
    <property type="match status" value="1"/>
</dbReference>
<evidence type="ECO:0000259" key="13">
    <source>
        <dbReference type="PROSITE" id="PS50011"/>
    </source>
</evidence>
<keyword evidence="10" id="KW-0460">Magnesium</keyword>
<dbReference type="InterPro" id="IPR011009">
    <property type="entry name" value="Kinase-like_dom_sf"/>
</dbReference>
<evidence type="ECO:0000256" key="9">
    <source>
        <dbReference type="ARBA" id="ARBA00022840"/>
    </source>
</evidence>
<organism evidence="14 15">
    <name type="scientific">Methanothermococcus okinawensis</name>
    <dbReference type="NCBI Taxonomy" id="155863"/>
    <lineage>
        <taxon>Archaea</taxon>
        <taxon>Methanobacteriati</taxon>
        <taxon>Methanobacteriota</taxon>
        <taxon>Methanomada group</taxon>
        <taxon>Methanococci</taxon>
        <taxon>Methanococcales</taxon>
        <taxon>Methanococcaceae</taxon>
        <taxon>Methanothermococcus</taxon>
    </lineage>
</organism>
<evidence type="ECO:0000256" key="7">
    <source>
        <dbReference type="ARBA" id="ARBA00022741"/>
    </source>
</evidence>
<protein>
    <recommendedName>
        <fullName evidence="3">non-specific serine/threonine protein kinase</fullName>
        <ecNumber evidence="3">2.7.11.1</ecNumber>
    </recommendedName>
</protein>
<dbReference type="SMART" id="SM00090">
    <property type="entry name" value="RIO"/>
    <property type="match status" value="1"/>
</dbReference>
<evidence type="ECO:0000256" key="5">
    <source>
        <dbReference type="ARBA" id="ARBA00022679"/>
    </source>
</evidence>
<dbReference type="AlphaFoldDB" id="A0A832YSJ8"/>
<feature type="domain" description="Protein kinase" evidence="13">
    <location>
        <begin position="80"/>
        <end position="297"/>
    </location>
</feature>
<evidence type="ECO:0000256" key="1">
    <source>
        <dbReference type="ARBA" id="ARBA00001946"/>
    </source>
</evidence>
<dbReference type="GO" id="GO:0005524">
    <property type="term" value="F:ATP binding"/>
    <property type="evidence" value="ECO:0007669"/>
    <property type="project" value="UniProtKB-KW"/>
</dbReference>
<evidence type="ECO:0000256" key="10">
    <source>
        <dbReference type="ARBA" id="ARBA00022842"/>
    </source>
</evidence>
<dbReference type="Pfam" id="PF09202">
    <property type="entry name" value="Rio2_N"/>
    <property type="match status" value="1"/>
</dbReference>
<dbReference type="Proteomes" id="UP000605144">
    <property type="component" value="Unassembled WGS sequence"/>
</dbReference>
<evidence type="ECO:0000256" key="8">
    <source>
        <dbReference type="ARBA" id="ARBA00022777"/>
    </source>
</evidence>
<dbReference type="EMBL" id="DQSV01000061">
    <property type="protein sequence ID" value="HIP17296.1"/>
    <property type="molecule type" value="Genomic_DNA"/>
</dbReference>
<dbReference type="FunFam" id="3.30.200.20:FF:000052">
    <property type="entry name" value="Serine/threonine-protein kinase RIO2"/>
    <property type="match status" value="1"/>
</dbReference>
<keyword evidence="7" id="KW-0547">Nucleotide-binding</keyword>
<dbReference type="Pfam" id="PF01163">
    <property type="entry name" value="RIO1"/>
    <property type="match status" value="1"/>
</dbReference>
<dbReference type="InterPro" id="IPR036388">
    <property type="entry name" value="WH-like_DNA-bd_sf"/>
</dbReference>
<dbReference type="GO" id="GO:0030490">
    <property type="term" value="P:maturation of SSU-rRNA"/>
    <property type="evidence" value="ECO:0007669"/>
    <property type="project" value="TreeGrafter"/>
</dbReference>
<sequence>MKEKDWKVLKIIEVLMRHYEWVPLDEIIKKTKIGDREVYYRLKILDRFKLINRSSYGYRLSHKGYDGLALNAFIRREVIKAIGGELGVGKEGDVYNVLLSNNREAVLKFHKLGRTCFTRGKRYRSYLADKRHISWLYASRLTAEREFQVLNDLFPIVKVPEPIEQNRHCIIMGKLEGIELKRVDLTSLNIDIDKLFWDIIEEIKKMYEIGYIHGDLSEFNILINEKGDFLIIDFPQALQIKNNSKTIKIDKLPLELEIDKEFYLKRDLENILRYFRKYDIKEDLNNIYQYVIEDKEE</sequence>
<keyword evidence="4 14" id="KW-0723">Serine/threonine-protein kinase</keyword>
<dbReference type="SUPFAM" id="SSF56112">
    <property type="entry name" value="Protein kinase-like (PK-like)"/>
    <property type="match status" value="1"/>
</dbReference>
<dbReference type="PROSITE" id="PS01245">
    <property type="entry name" value="RIO1"/>
    <property type="match status" value="1"/>
</dbReference>
<dbReference type="GO" id="GO:0030688">
    <property type="term" value="C:preribosome, small subunit precursor"/>
    <property type="evidence" value="ECO:0007669"/>
    <property type="project" value="TreeGrafter"/>
</dbReference>
<dbReference type="EC" id="2.7.11.1" evidence="3"/>
<dbReference type="CDD" id="cd05144">
    <property type="entry name" value="RIO2_C"/>
    <property type="match status" value="1"/>
</dbReference>
<dbReference type="InterPro" id="IPR018934">
    <property type="entry name" value="RIO_dom"/>
</dbReference>
<reference evidence="14" key="1">
    <citation type="journal article" date="2020" name="ISME J.">
        <title>Gammaproteobacteria mediating utilization of methyl-, sulfur- and petroleum organic compounds in deep ocean hydrothermal plumes.</title>
        <authorList>
            <person name="Zhou Z."/>
            <person name="Liu Y."/>
            <person name="Pan J."/>
            <person name="Cron B.R."/>
            <person name="Toner B.M."/>
            <person name="Anantharaman K."/>
            <person name="Breier J.A."/>
            <person name="Dick G.J."/>
            <person name="Li M."/>
        </authorList>
    </citation>
    <scope>NUCLEOTIDE SEQUENCE</scope>
    <source>
        <strain evidence="14">SZUA-1385</strain>
    </source>
</reference>
<comment type="catalytic activity">
    <reaction evidence="12">
        <text>L-seryl-[protein] + ATP = O-phospho-L-seryl-[protein] + ADP + H(+)</text>
        <dbReference type="Rhea" id="RHEA:17989"/>
        <dbReference type="Rhea" id="RHEA-COMP:9863"/>
        <dbReference type="Rhea" id="RHEA-COMP:11604"/>
        <dbReference type="ChEBI" id="CHEBI:15378"/>
        <dbReference type="ChEBI" id="CHEBI:29999"/>
        <dbReference type="ChEBI" id="CHEBI:30616"/>
        <dbReference type="ChEBI" id="CHEBI:83421"/>
        <dbReference type="ChEBI" id="CHEBI:456216"/>
        <dbReference type="EC" id="2.7.11.1"/>
    </reaction>
</comment>
<name>A0A832YSJ8_9EURY</name>
<keyword evidence="6" id="KW-0479">Metal-binding</keyword>
<keyword evidence="8 14" id="KW-0418">Kinase</keyword>
<comment type="catalytic activity">
    <reaction evidence="11">
        <text>L-threonyl-[protein] + ATP = O-phospho-L-threonyl-[protein] + ADP + H(+)</text>
        <dbReference type="Rhea" id="RHEA:46608"/>
        <dbReference type="Rhea" id="RHEA-COMP:11060"/>
        <dbReference type="Rhea" id="RHEA-COMP:11605"/>
        <dbReference type="ChEBI" id="CHEBI:15378"/>
        <dbReference type="ChEBI" id="CHEBI:30013"/>
        <dbReference type="ChEBI" id="CHEBI:30616"/>
        <dbReference type="ChEBI" id="CHEBI:61977"/>
        <dbReference type="ChEBI" id="CHEBI:456216"/>
        <dbReference type="EC" id="2.7.11.1"/>
    </reaction>
</comment>
<dbReference type="InterPro" id="IPR015285">
    <property type="entry name" value="RIO2_wHTH_N"/>
</dbReference>
<keyword evidence="9" id="KW-0067">ATP-binding</keyword>
<keyword evidence="5" id="KW-0808">Transferase</keyword>
<evidence type="ECO:0000256" key="4">
    <source>
        <dbReference type="ARBA" id="ARBA00022527"/>
    </source>
</evidence>
<dbReference type="InterPro" id="IPR000687">
    <property type="entry name" value="RIO_kinase"/>
</dbReference>
<dbReference type="GO" id="GO:0046872">
    <property type="term" value="F:metal ion binding"/>
    <property type="evidence" value="ECO:0007669"/>
    <property type="project" value="UniProtKB-KW"/>
</dbReference>
<dbReference type="GO" id="GO:0005829">
    <property type="term" value="C:cytosol"/>
    <property type="evidence" value="ECO:0007669"/>
    <property type="project" value="TreeGrafter"/>
</dbReference>
<dbReference type="Gene3D" id="3.30.200.20">
    <property type="entry name" value="Phosphorylase Kinase, domain 1"/>
    <property type="match status" value="1"/>
</dbReference>
<evidence type="ECO:0000256" key="6">
    <source>
        <dbReference type="ARBA" id="ARBA00022723"/>
    </source>
</evidence>
<evidence type="ECO:0000256" key="3">
    <source>
        <dbReference type="ARBA" id="ARBA00012513"/>
    </source>
</evidence>
<dbReference type="InterPro" id="IPR000719">
    <property type="entry name" value="Prot_kinase_dom"/>
</dbReference>
<evidence type="ECO:0000313" key="15">
    <source>
        <dbReference type="Proteomes" id="UP000605144"/>
    </source>
</evidence>
<evidence type="ECO:0000256" key="11">
    <source>
        <dbReference type="ARBA" id="ARBA00047899"/>
    </source>
</evidence>
<dbReference type="GO" id="GO:0004674">
    <property type="term" value="F:protein serine/threonine kinase activity"/>
    <property type="evidence" value="ECO:0007669"/>
    <property type="project" value="UniProtKB-KW"/>
</dbReference>
<comment type="cofactor">
    <cofactor evidence="1">
        <name>Mg(2+)</name>
        <dbReference type="ChEBI" id="CHEBI:18420"/>
    </cofactor>
</comment>
<evidence type="ECO:0000256" key="12">
    <source>
        <dbReference type="ARBA" id="ARBA00048679"/>
    </source>
</evidence>
<comment type="caution">
    <text evidence="14">The sequence shown here is derived from an EMBL/GenBank/DDBJ whole genome shotgun (WGS) entry which is preliminary data.</text>
</comment>
<dbReference type="InterPro" id="IPR036390">
    <property type="entry name" value="WH_DNA-bd_sf"/>
</dbReference>
<evidence type="ECO:0000256" key="2">
    <source>
        <dbReference type="ARBA" id="ARBA00009196"/>
    </source>
</evidence>
<dbReference type="Gene3D" id="1.10.10.10">
    <property type="entry name" value="Winged helix-like DNA-binding domain superfamily/Winged helix DNA-binding domain"/>
    <property type="match status" value="1"/>
</dbReference>
<accession>A0A832YSJ8</accession>
<evidence type="ECO:0000313" key="14">
    <source>
        <dbReference type="EMBL" id="HIP17296.1"/>
    </source>
</evidence>
<dbReference type="PROSITE" id="PS50011">
    <property type="entry name" value="PROTEIN_KINASE_DOM"/>
    <property type="match status" value="1"/>
</dbReference>
<comment type="similarity">
    <text evidence="2">Belongs to the protein kinase superfamily. RIO-type Ser/Thr kinase family.</text>
</comment>
<dbReference type="PANTHER" id="PTHR45852:SF1">
    <property type="entry name" value="SERINE_THREONINE-PROTEIN KINASE RIO2"/>
    <property type="match status" value="1"/>
</dbReference>
<dbReference type="Gene3D" id="1.10.510.10">
    <property type="entry name" value="Transferase(Phosphotransferase) domain 1"/>
    <property type="match status" value="1"/>
</dbReference>
<dbReference type="InterPro" id="IPR018935">
    <property type="entry name" value="RIO_kinase_CS"/>
</dbReference>